<dbReference type="InterPro" id="IPR036583">
    <property type="entry name" value="23S_rRNA_IVS_sf"/>
</dbReference>
<gene>
    <name evidence="1" type="ORF">MNBD_BACTEROID04-497</name>
</gene>
<reference evidence="1" key="1">
    <citation type="submission" date="2018-06" db="EMBL/GenBank/DDBJ databases">
        <authorList>
            <person name="Zhirakovskaya E."/>
        </authorList>
    </citation>
    <scope>NUCLEOTIDE SEQUENCE</scope>
</reference>
<dbReference type="PANTHER" id="PTHR38471:SF2">
    <property type="entry name" value="FOUR HELIX BUNDLE PROTEIN"/>
    <property type="match status" value="1"/>
</dbReference>
<protein>
    <recommendedName>
        <fullName evidence="2">Four helix bundle protein</fullName>
    </recommendedName>
</protein>
<dbReference type="PANTHER" id="PTHR38471">
    <property type="entry name" value="FOUR HELIX BUNDLE PROTEIN"/>
    <property type="match status" value="1"/>
</dbReference>
<dbReference type="PIRSF" id="PIRSF035652">
    <property type="entry name" value="CHP02436"/>
    <property type="match status" value="1"/>
</dbReference>
<name>A0A3B0TYM3_9ZZZZ</name>
<evidence type="ECO:0000313" key="1">
    <source>
        <dbReference type="EMBL" id="VAW23891.1"/>
    </source>
</evidence>
<dbReference type="NCBIfam" id="TIGR02436">
    <property type="entry name" value="four helix bundle protein"/>
    <property type="match status" value="1"/>
</dbReference>
<dbReference type="Gene3D" id="1.20.1440.60">
    <property type="entry name" value="23S rRNA-intervening sequence"/>
    <property type="match status" value="1"/>
</dbReference>
<accession>A0A3B0TYM3</accession>
<dbReference type="EMBL" id="UOER01000219">
    <property type="protein sequence ID" value="VAW23891.1"/>
    <property type="molecule type" value="Genomic_DNA"/>
</dbReference>
<dbReference type="Pfam" id="PF05635">
    <property type="entry name" value="23S_rRNA_IVP"/>
    <property type="match status" value="1"/>
</dbReference>
<organism evidence="1">
    <name type="scientific">hydrothermal vent metagenome</name>
    <dbReference type="NCBI Taxonomy" id="652676"/>
    <lineage>
        <taxon>unclassified sequences</taxon>
        <taxon>metagenomes</taxon>
        <taxon>ecological metagenomes</taxon>
    </lineage>
</organism>
<dbReference type="AlphaFoldDB" id="A0A3B0TYM3"/>
<proteinExistence type="predicted"/>
<evidence type="ECO:0008006" key="2">
    <source>
        <dbReference type="Google" id="ProtNLM"/>
    </source>
</evidence>
<sequence length="117" mass="13693">MKKDNIIQIKSYNFAIRIVELYKDLSVNKREFILSKQLLRSGISIGANIEEAIGGQSRKDFYAKLAISYKEARESHYWIRLLKDTNYLSQEQYDSLIFDIEELLKIIGSIQKTIRNS</sequence>
<dbReference type="InterPro" id="IPR012657">
    <property type="entry name" value="23S_rRNA-intervening_sequence"/>
</dbReference>
<dbReference type="SUPFAM" id="SSF158446">
    <property type="entry name" value="IVS-encoded protein-like"/>
    <property type="match status" value="1"/>
</dbReference>